<keyword evidence="1" id="KW-0812">Transmembrane</keyword>
<dbReference type="EMBL" id="MLYV02000680">
    <property type="protein sequence ID" value="PSR79868.1"/>
    <property type="molecule type" value="Genomic_DNA"/>
</dbReference>
<name>A0A2R6NY78_9APHY</name>
<protein>
    <submittedName>
        <fullName evidence="2">Uncharacterized protein</fullName>
    </submittedName>
</protein>
<evidence type="ECO:0000313" key="3">
    <source>
        <dbReference type="Proteomes" id="UP000186601"/>
    </source>
</evidence>
<evidence type="ECO:0000313" key="2">
    <source>
        <dbReference type="EMBL" id="PSR79868.1"/>
    </source>
</evidence>
<sequence>MSSCSFFDNSLKKLAGNAWAKFAALGSAVGTDVLIAASMCLMLAIRRTSFSRQAVAFVRNLWKVSDVPKGPTRWYGD</sequence>
<accession>A0A2R6NY78</accession>
<keyword evidence="1" id="KW-1133">Transmembrane helix</keyword>
<keyword evidence="1" id="KW-0472">Membrane</keyword>
<dbReference type="Proteomes" id="UP000186601">
    <property type="component" value="Unassembled WGS sequence"/>
</dbReference>
<organism evidence="2 3">
    <name type="scientific">Hermanssonia centrifuga</name>
    <dbReference type="NCBI Taxonomy" id="98765"/>
    <lineage>
        <taxon>Eukaryota</taxon>
        <taxon>Fungi</taxon>
        <taxon>Dikarya</taxon>
        <taxon>Basidiomycota</taxon>
        <taxon>Agaricomycotina</taxon>
        <taxon>Agaricomycetes</taxon>
        <taxon>Polyporales</taxon>
        <taxon>Meruliaceae</taxon>
        <taxon>Hermanssonia</taxon>
    </lineage>
</organism>
<gene>
    <name evidence="2" type="ORF">PHLCEN_2v6856</name>
</gene>
<keyword evidence="3" id="KW-1185">Reference proteome</keyword>
<reference evidence="2 3" key="1">
    <citation type="submission" date="2018-02" db="EMBL/GenBank/DDBJ databases">
        <title>Genome sequence of the basidiomycete white-rot fungus Phlebia centrifuga.</title>
        <authorList>
            <person name="Granchi Z."/>
            <person name="Peng M."/>
            <person name="de Vries R.P."/>
            <person name="Hilden K."/>
            <person name="Makela M.R."/>
            <person name="Grigoriev I."/>
            <person name="Riley R."/>
        </authorList>
    </citation>
    <scope>NUCLEOTIDE SEQUENCE [LARGE SCALE GENOMIC DNA]</scope>
    <source>
        <strain evidence="2 3">FBCC195</strain>
    </source>
</reference>
<feature type="transmembrane region" description="Helical" evidence="1">
    <location>
        <begin position="20"/>
        <end position="45"/>
    </location>
</feature>
<dbReference type="OrthoDB" id="3214861at2759"/>
<dbReference type="AlphaFoldDB" id="A0A2R6NY78"/>
<comment type="caution">
    <text evidence="2">The sequence shown here is derived from an EMBL/GenBank/DDBJ whole genome shotgun (WGS) entry which is preliminary data.</text>
</comment>
<evidence type="ECO:0000256" key="1">
    <source>
        <dbReference type="SAM" id="Phobius"/>
    </source>
</evidence>
<proteinExistence type="predicted"/>